<evidence type="ECO:0000313" key="4">
    <source>
        <dbReference type="Proteomes" id="UP000664048"/>
    </source>
</evidence>
<evidence type="ECO:0000313" key="1">
    <source>
        <dbReference type="EMBL" id="MBK1931954.1"/>
    </source>
</evidence>
<proteinExistence type="predicted"/>
<sequence length="81" mass="8543">MAYSAKDELVAILAGYVTTHPDLEITLTDVEAWRKAAEVELAARNLGIVKAMSVEALHAIANGDVDMPALYAAARSTGGSR</sequence>
<accession>A0AAP1V6T8</accession>
<name>A0AAP1V6T8_9BURK</name>
<dbReference type="Proteomes" id="UP000664048">
    <property type="component" value="Unassembled WGS sequence"/>
</dbReference>
<dbReference type="RefSeq" id="WP_174956824.1">
    <property type="nucleotide sequence ID" value="NZ_JAENHZ010000008.1"/>
</dbReference>
<reference evidence="2 4" key="2">
    <citation type="submission" date="2021-03" db="EMBL/GenBank/DDBJ databases">
        <title>Clinical course, treatment and visual outcome of an outbreak of Burkholderia contaminans endophthalmitis following cataract surgery.</title>
        <authorList>
            <person name="Lind C."/>
            <person name="Olsen K."/>
            <person name="Angelsen N.K."/>
            <person name="Krefting E.A."/>
            <person name="Fossen K."/>
            <person name="Gravningen K."/>
            <person name="Depoorter E."/>
            <person name="Vandamme P."/>
            <person name="Bertelsen G."/>
        </authorList>
    </citation>
    <scope>NUCLEOTIDE SEQUENCE [LARGE SCALE GENOMIC DNA]</scope>
    <source>
        <strain evidence="2 4">51242556</strain>
    </source>
</reference>
<dbReference type="EMBL" id="JAGEMX010000009">
    <property type="protein sequence ID" value="MBO1832835.1"/>
    <property type="molecule type" value="Genomic_DNA"/>
</dbReference>
<organism evidence="1 3">
    <name type="scientific">Burkholderia contaminans</name>
    <dbReference type="NCBI Taxonomy" id="488447"/>
    <lineage>
        <taxon>Bacteria</taxon>
        <taxon>Pseudomonadati</taxon>
        <taxon>Pseudomonadota</taxon>
        <taxon>Betaproteobacteria</taxon>
        <taxon>Burkholderiales</taxon>
        <taxon>Burkholderiaceae</taxon>
        <taxon>Burkholderia</taxon>
        <taxon>Burkholderia cepacia complex</taxon>
    </lineage>
</organism>
<comment type="caution">
    <text evidence="1">The sequence shown here is derived from an EMBL/GenBank/DDBJ whole genome shotgun (WGS) entry which is preliminary data.</text>
</comment>
<gene>
    <name evidence="2" type="ORF">J4M89_25945</name>
    <name evidence="1" type="ORF">JIN94_18880</name>
</gene>
<evidence type="ECO:0000313" key="2">
    <source>
        <dbReference type="EMBL" id="MBO1832835.1"/>
    </source>
</evidence>
<evidence type="ECO:0000313" key="3">
    <source>
        <dbReference type="Proteomes" id="UP000611459"/>
    </source>
</evidence>
<reference evidence="1" key="1">
    <citation type="submission" date="2021-01" db="EMBL/GenBank/DDBJ databases">
        <title>Outbreak of Burkholderia contaminns endophthalmitis traced to a clinical ventilation system.</title>
        <authorList>
            <person name="Lipuma J."/>
            <person name="Spilker T."/>
            <person name="Kratholm J."/>
        </authorList>
    </citation>
    <scope>NUCLEOTIDE SEQUENCE</scope>
    <source>
        <strain evidence="1">HI4954</strain>
    </source>
</reference>
<dbReference type="EMBL" id="JAENIB010000007">
    <property type="protein sequence ID" value="MBK1931954.1"/>
    <property type="molecule type" value="Genomic_DNA"/>
</dbReference>
<protein>
    <submittedName>
        <fullName evidence="1">Uncharacterized protein</fullName>
    </submittedName>
</protein>
<keyword evidence="4" id="KW-1185">Reference proteome</keyword>
<dbReference type="Proteomes" id="UP000611459">
    <property type="component" value="Unassembled WGS sequence"/>
</dbReference>
<dbReference type="AlphaFoldDB" id="A0AAP1V6T8"/>